<dbReference type="OMA" id="PARGCYE"/>
<dbReference type="OrthoDB" id="10047910at2759"/>
<dbReference type="Pfam" id="PF00010">
    <property type="entry name" value="HLH"/>
    <property type="match status" value="1"/>
</dbReference>
<dbReference type="PANTHER" id="PTHR11723">
    <property type="entry name" value="DNA-BINDING PROTEIN INHIBITOR"/>
    <property type="match status" value="1"/>
</dbReference>
<keyword evidence="5" id="KW-0804">Transcription</keyword>
<evidence type="ECO:0000256" key="2">
    <source>
        <dbReference type="ARBA" id="ARBA00022491"/>
    </source>
</evidence>
<dbReference type="GO" id="GO:0032922">
    <property type="term" value="P:circadian regulation of gene expression"/>
    <property type="evidence" value="ECO:0007669"/>
    <property type="project" value="TreeGrafter"/>
</dbReference>
<dbReference type="GO" id="GO:0071542">
    <property type="term" value="P:dopaminergic neuron differentiation"/>
    <property type="evidence" value="ECO:0007669"/>
    <property type="project" value="Ensembl"/>
</dbReference>
<dbReference type="Ensembl" id="ENSHCOT00000013451.1">
    <property type="protein sequence ID" value="ENSHCOP00000017567.1"/>
    <property type="gene ID" value="ENSHCOG00000001478.1"/>
</dbReference>
<dbReference type="GeneTree" id="ENSGT00940000160504"/>
<dbReference type="GO" id="GO:0046983">
    <property type="term" value="F:protein dimerization activity"/>
    <property type="evidence" value="ECO:0007669"/>
    <property type="project" value="InterPro"/>
</dbReference>
<proteinExistence type="predicted"/>
<dbReference type="GO" id="GO:0005737">
    <property type="term" value="C:cytoplasm"/>
    <property type="evidence" value="ECO:0007669"/>
    <property type="project" value="InterPro"/>
</dbReference>
<sequence length="115" mass="12775">MKAISPVRSGRSCYKAVCCISEHSVAIGRTAKQQQHACVEVQAGDMNDCYSRLAALVPSIPRNKTVSQVEILQHVIDYIFDLQIALEAEETPRLLSIKTADLTRTFSKDEGRLCH</sequence>
<dbReference type="InterPro" id="IPR011598">
    <property type="entry name" value="bHLH_dom"/>
</dbReference>
<dbReference type="AlphaFoldDB" id="A0A3Q2YVB7"/>
<evidence type="ECO:0000313" key="9">
    <source>
        <dbReference type="Proteomes" id="UP000264820"/>
    </source>
</evidence>
<dbReference type="CTD" id="3399"/>
<keyword evidence="9" id="KW-1185">Reference proteome</keyword>
<keyword evidence="4" id="KW-0090">Biological rhythms</keyword>
<dbReference type="GO" id="GO:0005634">
    <property type="term" value="C:nucleus"/>
    <property type="evidence" value="ECO:0007669"/>
    <property type="project" value="UniProtKB-SubCell"/>
</dbReference>
<dbReference type="InterPro" id="IPR026052">
    <property type="entry name" value="DNA-bd_prot-inh"/>
</dbReference>
<evidence type="ECO:0000259" key="7">
    <source>
        <dbReference type="PROSITE" id="PS50888"/>
    </source>
</evidence>
<keyword evidence="6" id="KW-0539">Nucleus</keyword>
<accession>A0A3Q2YVB7</accession>
<dbReference type="PROSITE" id="PS50888">
    <property type="entry name" value="BHLH"/>
    <property type="match status" value="1"/>
</dbReference>
<reference evidence="8" key="2">
    <citation type="submission" date="2025-09" db="UniProtKB">
        <authorList>
            <consortium name="Ensembl"/>
        </authorList>
    </citation>
    <scope>IDENTIFICATION</scope>
</reference>
<dbReference type="SUPFAM" id="SSF47459">
    <property type="entry name" value="HLH, helix-loop-helix DNA-binding domain"/>
    <property type="match status" value="1"/>
</dbReference>
<protein>
    <submittedName>
        <fullName evidence="8">Inhibitor of DNA binding 3</fullName>
    </submittedName>
</protein>
<feature type="domain" description="BHLH" evidence="7">
    <location>
        <begin position="30"/>
        <end position="82"/>
    </location>
</feature>
<reference evidence="8" key="1">
    <citation type="submission" date="2025-08" db="UniProtKB">
        <authorList>
            <consortium name="Ensembl"/>
        </authorList>
    </citation>
    <scope>IDENTIFICATION</scope>
</reference>
<evidence type="ECO:0000313" key="8">
    <source>
        <dbReference type="Ensembl" id="ENSHCOP00000017567.1"/>
    </source>
</evidence>
<keyword evidence="3" id="KW-0805">Transcription regulation</keyword>
<keyword evidence="2" id="KW-0678">Repressor</keyword>
<organism evidence="8 9">
    <name type="scientific">Hippocampus comes</name>
    <name type="common">Tiger tail seahorse</name>
    <dbReference type="NCBI Taxonomy" id="109280"/>
    <lineage>
        <taxon>Eukaryota</taxon>
        <taxon>Metazoa</taxon>
        <taxon>Chordata</taxon>
        <taxon>Craniata</taxon>
        <taxon>Vertebrata</taxon>
        <taxon>Euteleostomi</taxon>
        <taxon>Actinopterygii</taxon>
        <taxon>Neopterygii</taxon>
        <taxon>Teleostei</taxon>
        <taxon>Neoteleostei</taxon>
        <taxon>Acanthomorphata</taxon>
        <taxon>Syngnathiaria</taxon>
        <taxon>Syngnathiformes</taxon>
        <taxon>Syngnathoidei</taxon>
        <taxon>Syngnathidae</taxon>
        <taxon>Hippocampus</taxon>
    </lineage>
</organism>
<evidence type="ECO:0000256" key="6">
    <source>
        <dbReference type="ARBA" id="ARBA00023242"/>
    </source>
</evidence>
<dbReference type="PANTHER" id="PTHR11723:SF16">
    <property type="entry name" value="DNA-BINDING PROTEIN INHIBITOR ID-3"/>
    <property type="match status" value="1"/>
</dbReference>
<evidence type="ECO:0000256" key="4">
    <source>
        <dbReference type="ARBA" id="ARBA00023108"/>
    </source>
</evidence>
<evidence type="ECO:0000256" key="1">
    <source>
        <dbReference type="ARBA" id="ARBA00004123"/>
    </source>
</evidence>
<dbReference type="InterPro" id="IPR036638">
    <property type="entry name" value="HLH_DNA-bd_sf"/>
</dbReference>
<comment type="subcellular location">
    <subcellularLocation>
        <location evidence="1">Nucleus</location>
    </subcellularLocation>
</comment>
<dbReference type="Gene3D" id="4.10.280.10">
    <property type="entry name" value="Helix-loop-helix DNA-binding domain"/>
    <property type="match status" value="1"/>
</dbReference>
<evidence type="ECO:0000256" key="5">
    <source>
        <dbReference type="ARBA" id="ARBA00023163"/>
    </source>
</evidence>
<dbReference type="KEGG" id="hcq:109517470"/>
<dbReference type="RefSeq" id="XP_019728223.1">
    <property type="nucleotide sequence ID" value="XM_019872664.1"/>
</dbReference>
<dbReference type="GO" id="GO:0000122">
    <property type="term" value="P:negative regulation of transcription by RNA polymerase II"/>
    <property type="evidence" value="ECO:0007669"/>
    <property type="project" value="InterPro"/>
</dbReference>
<dbReference type="GeneID" id="109517470"/>
<dbReference type="Proteomes" id="UP000264820">
    <property type="component" value="Unplaced"/>
</dbReference>
<name>A0A3Q2YVB7_HIPCM</name>
<dbReference type="STRING" id="109280.ENSHCOP00000017567"/>
<dbReference type="CDD" id="cd19684">
    <property type="entry name" value="bHLH_dnHLH_ID"/>
    <property type="match status" value="1"/>
</dbReference>
<evidence type="ECO:0000256" key="3">
    <source>
        <dbReference type="ARBA" id="ARBA00023015"/>
    </source>
</evidence>